<dbReference type="InterPro" id="IPR000014">
    <property type="entry name" value="PAS"/>
</dbReference>
<organism evidence="3 4">
    <name type="scientific">Streptomyces wuyuanensis</name>
    <dbReference type="NCBI Taxonomy" id="1196353"/>
    <lineage>
        <taxon>Bacteria</taxon>
        <taxon>Bacillati</taxon>
        <taxon>Actinomycetota</taxon>
        <taxon>Actinomycetes</taxon>
        <taxon>Kitasatosporales</taxon>
        <taxon>Streptomycetaceae</taxon>
        <taxon>Streptomyces</taxon>
    </lineage>
</organism>
<dbReference type="Gene3D" id="3.30.450.20">
    <property type="entry name" value="PAS domain"/>
    <property type="match status" value="1"/>
</dbReference>
<evidence type="ECO:0000313" key="4">
    <source>
        <dbReference type="Proteomes" id="UP000199063"/>
    </source>
</evidence>
<evidence type="ECO:0000259" key="2">
    <source>
        <dbReference type="SMART" id="SM00331"/>
    </source>
</evidence>
<evidence type="ECO:0000256" key="1">
    <source>
        <dbReference type="ARBA" id="ARBA00022801"/>
    </source>
</evidence>
<accession>A0A1H0CZ04</accession>
<dbReference type="SMART" id="SM00331">
    <property type="entry name" value="PP2C_SIG"/>
    <property type="match status" value="1"/>
</dbReference>
<dbReference type="PANTHER" id="PTHR43156">
    <property type="entry name" value="STAGE II SPORULATION PROTEIN E-RELATED"/>
    <property type="match status" value="1"/>
</dbReference>
<sequence length="421" mass="45018">MSTQDTGGAAPFDVDYEAVFRAFPGPALLLTPDLFMVDANDAFLERSGRDRGDLVGRSAFEVFPVDPADPDAPGSRLRASVDRVLTTGRQDTMPLRRYDLESPGRAEAWERRFWTPANAPVLGPDGRVALIISRVEDVTELVRIRAALREAGKALSDEEAMTAGLLSQSQDLQELNERLRLAHAREREIAVSLQRAMLPSVPLGFSEVAVRYRPAVSSLNVCGDWYDVLDLGQDRLAVAVGDVVGHGLEAAGVMGQLRSALSAAVRATGEPATALKTLALQAPTIEGAVAATALQTIVDRTAHTITYSRAGHPPPLLLHPDGCTAEVLDDVVDPPLGVWDLDAVRSQATLAYEPGATLVLYTDGLIERRGEDIDTGLARLTHSLTQHCGLGPEALASALLADVHPRGNSPDDDTALVVVRL</sequence>
<dbReference type="RefSeq" id="WP_093661849.1">
    <property type="nucleotide sequence ID" value="NZ_FNHI01000031.1"/>
</dbReference>
<proteinExistence type="predicted"/>
<dbReference type="CDD" id="cd00130">
    <property type="entry name" value="PAS"/>
    <property type="match status" value="1"/>
</dbReference>
<dbReference type="STRING" id="1196353.SAMN05444921_13182"/>
<evidence type="ECO:0000313" key="3">
    <source>
        <dbReference type="EMBL" id="SDN63140.1"/>
    </source>
</evidence>
<dbReference type="Pfam" id="PF08448">
    <property type="entry name" value="PAS_4"/>
    <property type="match status" value="1"/>
</dbReference>
<dbReference type="SUPFAM" id="SSF55785">
    <property type="entry name" value="PYP-like sensor domain (PAS domain)"/>
    <property type="match status" value="1"/>
</dbReference>
<dbReference type="Proteomes" id="UP000199063">
    <property type="component" value="Unassembled WGS sequence"/>
</dbReference>
<feature type="domain" description="PPM-type phosphatase" evidence="2">
    <location>
        <begin position="206"/>
        <end position="421"/>
    </location>
</feature>
<dbReference type="PANTHER" id="PTHR43156:SF2">
    <property type="entry name" value="STAGE II SPORULATION PROTEIN E"/>
    <property type="match status" value="1"/>
</dbReference>
<keyword evidence="1" id="KW-0378">Hydrolase</keyword>
<dbReference type="InterPro" id="IPR052016">
    <property type="entry name" value="Bact_Sigma-Reg"/>
</dbReference>
<dbReference type="OrthoDB" id="118142at2"/>
<dbReference type="GeneID" id="40833980"/>
<dbReference type="InterPro" id="IPR035965">
    <property type="entry name" value="PAS-like_dom_sf"/>
</dbReference>
<dbReference type="Pfam" id="PF07228">
    <property type="entry name" value="SpoIIE"/>
    <property type="match status" value="1"/>
</dbReference>
<name>A0A1H0CZ04_9ACTN</name>
<dbReference type="GO" id="GO:0016791">
    <property type="term" value="F:phosphatase activity"/>
    <property type="evidence" value="ECO:0007669"/>
    <property type="project" value="TreeGrafter"/>
</dbReference>
<dbReference type="InterPro" id="IPR001932">
    <property type="entry name" value="PPM-type_phosphatase-like_dom"/>
</dbReference>
<dbReference type="AlphaFoldDB" id="A0A1H0CZ04"/>
<dbReference type="EMBL" id="FNHI01000031">
    <property type="protein sequence ID" value="SDN63140.1"/>
    <property type="molecule type" value="Genomic_DNA"/>
</dbReference>
<gene>
    <name evidence="3" type="ORF">SAMN05444921_13182</name>
</gene>
<reference evidence="4" key="1">
    <citation type="submission" date="2016-10" db="EMBL/GenBank/DDBJ databases">
        <authorList>
            <person name="Varghese N."/>
            <person name="Submissions S."/>
        </authorList>
    </citation>
    <scope>NUCLEOTIDE SEQUENCE [LARGE SCALE GENOMIC DNA]</scope>
    <source>
        <strain evidence="4">CGMCC 4.7042</strain>
    </source>
</reference>
<dbReference type="InterPro" id="IPR013656">
    <property type="entry name" value="PAS_4"/>
</dbReference>
<dbReference type="SUPFAM" id="SSF81606">
    <property type="entry name" value="PP2C-like"/>
    <property type="match status" value="1"/>
</dbReference>
<dbReference type="InterPro" id="IPR036457">
    <property type="entry name" value="PPM-type-like_dom_sf"/>
</dbReference>
<keyword evidence="4" id="KW-1185">Reference proteome</keyword>
<dbReference type="Gene3D" id="3.60.40.10">
    <property type="entry name" value="PPM-type phosphatase domain"/>
    <property type="match status" value="1"/>
</dbReference>
<protein>
    <submittedName>
        <fullName evidence="3">Serine phosphatase RsbU, regulator of sigma subunit</fullName>
    </submittedName>
</protein>